<dbReference type="CDD" id="cd07377">
    <property type="entry name" value="WHTH_GntR"/>
    <property type="match status" value="1"/>
</dbReference>
<dbReference type="InterPro" id="IPR011711">
    <property type="entry name" value="GntR_C"/>
</dbReference>
<dbReference type="InterPro" id="IPR036390">
    <property type="entry name" value="WH_DNA-bd_sf"/>
</dbReference>
<protein>
    <submittedName>
        <fullName evidence="5">FadR family transcriptional regulator</fullName>
    </submittedName>
</protein>
<evidence type="ECO:0000256" key="2">
    <source>
        <dbReference type="ARBA" id="ARBA00023125"/>
    </source>
</evidence>
<keyword evidence="2" id="KW-0238">DNA-binding</keyword>
<reference evidence="5 6" key="1">
    <citation type="submission" date="2020-02" db="EMBL/GenBank/DDBJ databases">
        <authorList>
            <person name="Zheng R.K."/>
            <person name="Sun C.M."/>
        </authorList>
    </citation>
    <scope>NUCLEOTIDE SEQUENCE [LARGE SCALE GENOMIC DNA]</scope>
    <source>
        <strain evidence="6">rifampicinis</strain>
    </source>
</reference>
<dbReference type="InterPro" id="IPR008920">
    <property type="entry name" value="TF_FadR/GntR_C"/>
</dbReference>
<dbReference type="GO" id="GO:0003677">
    <property type="term" value="F:DNA binding"/>
    <property type="evidence" value="ECO:0007669"/>
    <property type="project" value="UniProtKB-KW"/>
</dbReference>
<dbReference type="KEGG" id="pmet:G4Y79_12455"/>
<dbReference type="Pfam" id="PF07729">
    <property type="entry name" value="FCD"/>
    <property type="match status" value="1"/>
</dbReference>
<evidence type="ECO:0000259" key="4">
    <source>
        <dbReference type="PROSITE" id="PS50949"/>
    </source>
</evidence>
<dbReference type="GO" id="GO:0003700">
    <property type="term" value="F:DNA-binding transcription factor activity"/>
    <property type="evidence" value="ECO:0007669"/>
    <property type="project" value="InterPro"/>
</dbReference>
<sequence length="252" mass="29256">MKERTPLKPIKRDPLLYEIVRQRIVDYILANKLQPGEKLPPESELARQLQVSRASVREGIKALEVVGIVRIERGSGVYIEAFSFDPLLETLPYGFLFDLDQLSDLWKIRQILEIALIEEAIHLMTADRLAKLNDVVNTMHKEAVKGRAFPEQDRKFHQILFEHLNNRVLLKLLDTFWLTFRKAMQHTPNMAWDVDPMNTYKKHKNILDAIEAKNIEEARKALTYHYDDLTRKLGTIQAANAENVDDSDEELV</sequence>
<dbReference type="Pfam" id="PF00392">
    <property type="entry name" value="GntR"/>
    <property type="match status" value="1"/>
</dbReference>
<dbReference type="RefSeq" id="WP_195168604.1">
    <property type="nucleotide sequence ID" value="NZ_CP062983.1"/>
</dbReference>
<dbReference type="PRINTS" id="PR00035">
    <property type="entry name" value="HTHGNTR"/>
</dbReference>
<organism evidence="5 6">
    <name type="scientific">Phototrophicus methaneseepsis</name>
    <dbReference type="NCBI Taxonomy" id="2710758"/>
    <lineage>
        <taxon>Bacteria</taxon>
        <taxon>Bacillati</taxon>
        <taxon>Chloroflexota</taxon>
        <taxon>Candidatus Thermofontia</taxon>
        <taxon>Phototrophicales</taxon>
        <taxon>Phototrophicaceae</taxon>
        <taxon>Phototrophicus</taxon>
    </lineage>
</organism>
<dbReference type="Gene3D" id="1.10.10.10">
    <property type="entry name" value="Winged helix-like DNA-binding domain superfamily/Winged helix DNA-binding domain"/>
    <property type="match status" value="1"/>
</dbReference>
<keyword evidence="6" id="KW-1185">Reference proteome</keyword>
<evidence type="ECO:0000256" key="1">
    <source>
        <dbReference type="ARBA" id="ARBA00023015"/>
    </source>
</evidence>
<accession>A0A7S8E541</accession>
<proteinExistence type="predicted"/>
<dbReference type="SUPFAM" id="SSF46785">
    <property type="entry name" value="Winged helix' DNA-binding domain"/>
    <property type="match status" value="1"/>
</dbReference>
<dbReference type="PANTHER" id="PTHR43537">
    <property type="entry name" value="TRANSCRIPTIONAL REGULATOR, GNTR FAMILY"/>
    <property type="match status" value="1"/>
</dbReference>
<evidence type="ECO:0000313" key="5">
    <source>
        <dbReference type="EMBL" id="QPC80529.1"/>
    </source>
</evidence>
<name>A0A7S8E541_9CHLR</name>
<feature type="domain" description="HTH gntR-type" evidence="4">
    <location>
        <begin position="14"/>
        <end position="82"/>
    </location>
</feature>
<dbReference type="InterPro" id="IPR000524">
    <property type="entry name" value="Tscrpt_reg_HTH_GntR"/>
</dbReference>
<keyword evidence="1" id="KW-0805">Transcription regulation</keyword>
<dbReference type="Proteomes" id="UP000594468">
    <property type="component" value="Chromosome"/>
</dbReference>
<gene>
    <name evidence="5" type="ORF">G4Y79_12455</name>
</gene>
<dbReference type="InterPro" id="IPR036388">
    <property type="entry name" value="WH-like_DNA-bd_sf"/>
</dbReference>
<dbReference type="SUPFAM" id="SSF48008">
    <property type="entry name" value="GntR ligand-binding domain-like"/>
    <property type="match status" value="1"/>
</dbReference>
<dbReference type="SMART" id="SM00345">
    <property type="entry name" value="HTH_GNTR"/>
    <property type="match status" value="1"/>
</dbReference>
<dbReference type="PROSITE" id="PS50949">
    <property type="entry name" value="HTH_GNTR"/>
    <property type="match status" value="1"/>
</dbReference>
<keyword evidence="3" id="KW-0804">Transcription</keyword>
<dbReference type="AlphaFoldDB" id="A0A7S8E541"/>
<evidence type="ECO:0000256" key="3">
    <source>
        <dbReference type="ARBA" id="ARBA00023163"/>
    </source>
</evidence>
<dbReference type="PANTHER" id="PTHR43537:SF5">
    <property type="entry name" value="UXU OPERON TRANSCRIPTIONAL REGULATOR"/>
    <property type="match status" value="1"/>
</dbReference>
<dbReference type="Gene3D" id="1.20.120.530">
    <property type="entry name" value="GntR ligand-binding domain-like"/>
    <property type="match status" value="1"/>
</dbReference>
<dbReference type="EMBL" id="CP062983">
    <property type="protein sequence ID" value="QPC80529.1"/>
    <property type="molecule type" value="Genomic_DNA"/>
</dbReference>
<dbReference type="SMART" id="SM00895">
    <property type="entry name" value="FCD"/>
    <property type="match status" value="1"/>
</dbReference>
<evidence type="ECO:0000313" key="6">
    <source>
        <dbReference type="Proteomes" id="UP000594468"/>
    </source>
</evidence>